<keyword evidence="8 9" id="KW-0092">Biotin</keyword>
<dbReference type="PANTHER" id="PTHR45266">
    <property type="entry name" value="OXALOACETATE DECARBOXYLASE ALPHA CHAIN"/>
    <property type="match status" value="1"/>
</dbReference>
<evidence type="ECO:0000256" key="10">
    <source>
        <dbReference type="SAM" id="MobiDB-lite"/>
    </source>
</evidence>
<evidence type="ECO:0000256" key="1">
    <source>
        <dbReference type="ARBA" id="ARBA00003761"/>
    </source>
</evidence>
<dbReference type="AlphaFoldDB" id="A0A2T2YE58"/>
<evidence type="ECO:0000313" key="12">
    <source>
        <dbReference type="EMBL" id="PSR53748.1"/>
    </source>
</evidence>
<evidence type="ECO:0000259" key="11">
    <source>
        <dbReference type="PROSITE" id="PS50968"/>
    </source>
</evidence>
<dbReference type="InterPro" id="IPR050709">
    <property type="entry name" value="Biotin_Carboxyl_Carrier/Decarb"/>
</dbReference>
<keyword evidence="4 9" id="KW-0444">Lipid biosynthesis</keyword>
<dbReference type="GO" id="GO:0006633">
    <property type="term" value="P:fatty acid biosynthetic process"/>
    <property type="evidence" value="ECO:0007669"/>
    <property type="project" value="UniProtKB-UniPathway"/>
</dbReference>
<evidence type="ECO:0000256" key="3">
    <source>
        <dbReference type="ARBA" id="ARBA00017562"/>
    </source>
</evidence>
<dbReference type="GO" id="GO:0003989">
    <property type="term" value="F:acetyl-CoA carboxylase activity"/>
    <property type="evidence" value="ECO:0007669"/>
    <property type="project" value="InterPro"/>
</dbReference>
<evidence type="ECO:0000256" key="5">
    <source>
        <dbReference type="ARBA" id="ARBA00022832"/>
    </source>
</evidence>
<reference evidence="12 13" key="1">
    <citation type="submission" date="2018-03" db="EMBL/GenBank/DDBJ databases">
        <title>Adhaeribacter sp. HMF7605 Genome sequencing and assembly.</title>
        <authorList>
            <person name="Kang H."/>
            <person name="Kang J."/>
            <person name="Cha I."/>
            <person name="Kim H."/>
            <person name="Joh K."/>
        </authorList>
    </citation>
    <scope>NUCLEOTIDE SEQUENCE [LARGE SCALE GENOMIC DNA]</scope>
    <source>
        <strain evidence="12 13">HMF7605</strain>
    </source>
</reference>
<accession>A0A2T2YE58</accession>
<dbReference type="InterPro" id="IPR001249">
    <property type="entry name" value="AcCoA_biotinCC"/>
</dbReference>
<evidence type="ECO:0000256" key="6">
    <source>
        <dbReference type="ARBA" id="ARBA00023098"/>
    </source>
</evidence>
<feature type="domain" description="Lipoyl-binding" evidence="11">
    <location>
        <begin position="87"/>
        <end position="163"/>
    </location>
</feature>
<comment type="pathway">
    <text evidence="2 9">Lipid metabolism; fatty acid biosynthesis.</text>
</comment>
<protein>
    <recommendedName>
        <fullName evidence="3 9">Biotin carboxyl carrier protein of acetyl-CoA carboxylase</fullName>
    </recommendedName>
</protein>
<dbReference type="Gene3D" id="2.40.50.100">
    <property type="match status" value="1"/>
</dbReference>
<dbReference type="InterPro" id="IPR011053">
    <property type="entry name" value="Single_hybrid_motif"/>
</dbReference>
<dbReference type="RefSeq" id="WP_106928686.1">
    <property type="nucleotide sequence ID" value="NZ_PYFT01000001.1"/>
</dbReference>
<gene>
    <name evidence="12" type="primary">accB</name>
    <name evidence="12" type="ORF">AHMF7605_09535</name>
</gene>
<dbReference type="SUPFAM" id="SSF51230">
    <property type="entry name" value="Single hybrid motif"/>
    <property type="match status" value="1"/>
</dbReference>
<keyword evidence="7 9" id="KW-0275">Fatty acid biosynthesis</keyword>
<keyword evidence="6 9" id="KW-0443">Lipid metabolism</keyword>
<dbReference type="InterPro" id="IPR000089">
    <property type="entry name" value="Biotin_lipoyl"/>
</dbReference>
<dbReference type="NCBIfam" id="TIGR00531">
    <property type="entry name" value="BCCP"/>
    <property type="match status" value="1"/>
</dbReference>
<evidence type="ECO:0000256" key="4">
    <source>
        <dbReference type="ARBA" id="ARBA00022516"/>
    </source>
</evidence>
<feature type="compositionally biased region" description="Low complexity" evidence="10">
    <location>
        <begin position="49"/>
        <end position="83"/>
    </location>
</feature>
<evidence type="ECO:0000256" key="9">
    <source>
        <dbReference type="RuleBase" id="RU364072"/>
    </source>
</evidence>
<dbReference type="EMBL" id="PYFT01000001">
    <property type="protein sequence ID" value="PSR53748.1"/>
    <property type="molecule type" value="Genomic_DNA"/>
</dbReference>
<organism evidence="12 13">
    <name type="scientific">Adhaeribacter arboris</name>
    <dbReference type="NCBI Taxonomy" id="2072846"/>
    <lineage>
        <taxon>Bacteria</taxon>
        <taxon>Pseudomonadati</taxon>
        <taxon>Bacteroidota</taxon>
        <taxon>Cytophagia</taxon>
        <taxon>Cytophagales</taxon>
        <taxon>Hymenobacteraceae</taxon>
        <taxon>Adhaeribacter</taxon>
    </lineage>
</organism>
<dbReference type="GO" id="GO:0009317">
    <property type="term" value="C:acetyl-CoA carboxylase complex"/>
    <property type="evidence" value="ECO:0007669"/>
    <property type="project" value="InterPro"/>
</dbReference>
<name>A0A2T2YE58_9BACT</name>
<dbReference type="UniPathway" id="UPA00094"/>
<dbReference type="OrthoDB" id="9811735at2"/>
<keyword evidence="5 9" id="KW-0276">Fatty acid metabolism</keyword>
<dbReference type="CDD" id="cd06850">
    <property type="entry name" value="biotinyl_domain"/>
    <property type="match status" value="1"/>
</dbReference>
<dbReference type="PANTHER" id="PTHR45266:SF3">
    <property type="entry name" value="OXALOACETATE DECARBOXYLASE ALPHA CHAIN"/>
    <property type="match status" value="1"/>
</dbReference>
<comment type="caution">
    <text evidence="12">The sequence shown here is derived from an EMBL/GenBank/DDBJ whole genome shotgun (WGS) entry which is preliminary data.</text>
</comment>
<dbReference type="InterPro" id="IPR001882">
    <property type="entry name" value="Biotin_BS"/>
</dbReference>
<dbReference type="PROSITE" id="PS50968">
    <property type="entry name" value="BIOTINYL_LIPOYL"/>
    <property type="match status" value="1"/>
</dbReference>
<dbReference type="PRINTS" id="PR01071">
    <property type="entry name" value="ACOABIOTINCC"/>
</dbReference>
<evidence type="ECO:0000256" key="7">
    <source>
        <dbReference type="ARBA" id="ARBA00023160"/>
    </source>
</evidence>
<comment type="function">
    <text evidence="1 9">This protein is a component of the acetyl coenzyme A carboxylase complex; first, biotin carboxylase catalyzes the carboxylation of the carrier protein and then the transcarboxylase transfers the carboxyl group to form malonyl-CoA.</text>
</comment>
<evidence type="ECO:0000256" key="2">
    <source>
        <dbReference type="ARBA" id="ARBA00005194"/>
    </source>
</evidence>
<feature type="region of interest" description="Disordered" evidence="10">
    <location>
        <begin position="32"/>
        <end position="83"/>
    </location>
</feature>
<sequence>MKAKELQELIDFIAKSGLNKVDIETEEFRISVKREPDSPKVHYLPEPTRPTVSTASAPASTPASAPANPAPVSSPAAATTTSAESNYLTIKSPMIGTFYRSSSPESDFFVNVGDVISKGDIICIIEAMKLFNEIEAEFGGKVVKVLVENASPVEYDQPLFLIDPS</sequence>
<dbReference type="Proteomes" id="UP000240357">
    <property type="component" value="Unassembled WGS sequence"/>
</dbReference>
<dbReference type="PROSITE" id="PS00188">
    <property type="entry name" value="BIOTIN"/>
    <property type="match status" value="1"/>
</dbReference>
<evidence type="ECO:0000313" key="13">
    <source>
        <dbReference type="Proteomes" id="UP000240357"/>
    </source>
</evidence>
<evidence type="ECO:0000256" key="8">
    <source>
        <dbReference type="ARBA" id="ARBA00023267"/>
    </source>
</evidence>
<dbReference type="Pfam" id="PF00364">
    <property type="entry name" value="Biotin_lipoyl"/>
    <property type="match status" value="1"/>
</dbReference>
<keyword evidence="13" id="KW-1185">Reference proteome</keyword>
<proteinExistence type="predicted"/>